<dbReference type="GO" id="GO:0042254">
    <property type="term" value="P:ribosome biogenesis"/>
    <property type="evidence" value="ECO:0007669"/>
    <property type="project" value="UniProtKB-KW"/>
</dbReference>
<keyword evidence="2 3" id="KW-0690">Ribosome biogenesis</keyword>
<evidence type="ECO:0000313" key="5">
    <source>
        <dbReference type="EMBL" id="RLV58068.1"/>
    </source>
</evidence>
<feature type="region of interest" description="Disordered" evidence="4">
    <location>
        <begin position="1"/>
        <end position="73"/>
    </location>
</feature>
<accession>A0A3L8PUG9</accession>
<dbReference type="NCBIfam" id="NF003560">
    <property type="entry name" value="PRK05244.1-1"/>
    <property type="match status" value="1"/>
</dbReference>
<keyword evidence="1 3" id="KW-0343">GTPase activation</keyword>
<evidence type="ECO:0000256" key="1">
    <source>
        <dbReference type="ARBA" id="ARBA00022468"/>
    </source>
</evidence>
<proteinExistence type="inferred from homology"/>
<comment type="caution">
    <text evidence="5">The sequence shown here is derived from an EMBL/GenBank/DDBJ whole genome shotgun (WGS) entry which is preliminary data.</text>
</comment>
<sequence length="175" mass="19904">MARSKKTRKVGDSAPKNAPRTKKAERIVSKKKRKTGKASGNRHNEVTLKKSSPTYDPSKDPRHGSKKAIPLTVEQKTEVKAEKLKAKQPKMSDEHRLLILEEDPRLNQLLDQLEEGRTLNAEDQKWLDTQLDEIERLMKKLGLDEQSEQAPAKVSDDDALFDRFESGADALQDYQ</sequence>
<evidence type="ECO:0000256" key="2">
    <source>
        <dbReference type="ARBA" id="ARBA00022517"/>
    </source>
</evidence>
<protein>
    <recommendedName>
        <fullName evidence="3">Der GTPase-activating protein YihI</fullName>
    </recommendedName>
</protein>
<dbReference type="InterPro" id="IPR007336">
    <property type="entry name" value="YihI"/>
</dbReference>
<comment type="similarity">
    <text evidence="3">Belongs to the YihI family.</text>
</comment>
<dbReference type="AlphaFoldDB" id="A0A3L8PUG9"/>
<dbReference type="EMBL" id="QZEI01000101">
    <property type="protein sequence ID" value="RLV58068.1"/>
    <property type="molecule type" value="Genomic_DNA"/>
</dbReference>
<dbReference type="Pfam" id="PF04220">
    <property type="entry name" value="YihI"/>
    <property type="match status" value="1"/>
</dbReference>
<name>A0A3L8PUG9_9GAMM</name>
<dbReference type="Proteomes" id="UP000281474">
    <property type="component" value="Unassembled WGS sequence"/>
</dbReference>
<keyword evidence="6" id="KW-1185">Reference proteome</keyword>
<comment type="subunit">
    <text evidence="3">Interacts with Der.</text>
</comment>
<dbReference type="RefSeq" id="WP_121840602.1">
    <property type="nucleotide sequence ID" value="NZ_ML014850.1"/>
</dbReference>
<dbReference type="HAMAP" id="MF_01058">
    <property type="entry name" value="GAP_YihI"/>
    <property type="match status" value="1"/>
</dbReference>
<gene>
    <name evidence="3 5" type="primary">yihI</name>
    <name evidence="5" type="ORF">D5018_19205</name>
</gene>
<evidence type="ECO:0000313" key="6">
    <source>
        <dbReference type="Proteomes" id="UP000281474"/>
    </source>
</evidence>
<dbReference type="OrthoDB" id="5677577at2"/>
<reference evidence="5 6" key="1">
    <citation type="submission" date="2018-09" db="EMBL/GenBank/DDBJ databases">
        <title>Phylogeny of the Shewanellaceae, and recommendation for two new genera, Pseudoshewanella and Parashewanella.</title>
        <authorList>
            <person name="Wang G."/>
        </authorList>
    </citation>
    <scope>NUCLEOTIDE SEQUENCE [LARGE SCALE GENOMIC DNA]</scope>
    <source>
        <strain evidence="5 6">C51</strain>
    </source>
</reference>
<organism evidence="5 6">
    <name type="scientific">Parashewanella curva</name>
    <dbReference type="NCBI Taxonomy" id="2338552"/>
    <lineage>
        <taxon>Bacteria</taxon>
        <taxon>Pseudomonadati</taxon>
        <taxon>Pseudomonadota</taxon>
        <taxon>Gammaproteobacteria</taxon>
        <taxon>Alteromonadales</taxon>
        <taxon>Shewanellaceae</taxon>
        <taxon>Parashewanella</taxon>
    </lineage>
</organism>
<evidence type="ECO:0000256" key="3">
    <source>
        <dbReference type="HAMAP-Rule" id="MF_01058"/>
    </source>
</evidence>
<dbReference type="GO" id="GO:0005096">
    <property type="term" value="F:GTPase activator activity"/>
    <property type="evidence" value="ECO:0007669"/>
    <property type="project" value="UniProtKB-KW"/>
</dbReference>
<comment type="function">
    <text evidence="3">A GTPase-activating protein (GAP) that modifies Der/EngA GTPase function. May play a role in ribosome biogenesis.</text>
</comment>
<evidence type="ECO:0000256" key="4">
    <source>
        <dbReference type="SAM" id="MobiDB-lite"/>
    </source>
</evidence>